<dbReference type="EMBL" id="JACEIO010000022">
    <property type="protein sequence ID" value="MBA4537511.1"/>
    <property type="molecule type" value="Genomic_DNA"/>
</dbReference>
<evidence type="ECO:0000313" key="7">
    <source>
        <dbReference type="Proteomes" id="UP000570010"/>
    </source>
</evidence>
<dbReference type="Gene3D" id="3.10.129.10">
    <property type="entry name" value="Hotdog Thioesterase"/>
    <property type="match status" value="1"/>
</dbReference>
<reference evidence="5 6" key="1">
    <citation type="submission" date="2020-02" db="EMBL/GenBank/DDBJ databases">
        <title>Bacillus aquiflavi sp. nov., isolated from yellow water of strong flavor Chinese baijiu in Yibin region of China.</title>
        <authorList>
            <person name="Xie J."/>
        </authorList>
    </citation>
    <scope>NUCLEOTIDE SEQUENCE [LARGE SCALE GENOMIC DNA]</scope>
    <source>
        <strain evidence="5 6">3H-10</strain>
    </source>
</reference>
<dbReference type="InterPro" id="IPR006683">
    <property type="entry name" value="Thioestr_dom"/>
</dbReference>
<dbReference type="GO" id="GO:0047617">
    <property type="term" value="F:fatty acyl-CoA hydrolase activity"/>
    <property type="evidence" value="ECO:0007669"/>
    <property type="project" value="InterPro"/>
</dbReference>
<accession>A0A6B3VZS9</accession>
<dbReference type="AlphaFoldDB" id="A0A6B3VZS9"/>
<dbReference type="InterPro" id="IPR039298">
    <property type="entry name" value="ACOT13"/>
</dbReference>
<evidence type="ECO:0000259" key="3">
    <source>
        <dbReference type="Pfam" id="PF03061"/>
    </source>
</evidence>
<dbReference type="PANTHER" id="PTHR21660:SF1">
    <property type="entry name" value="ACYL-COENZYME A THIOESTERASE 13"/>
    <property type="match status" value="1"/>
</dbReference>
<sequence>MKKIVDLNKVIHQEIPPPACDVSLGIKISEAYEGYAKGYWNIKDHLLNGNGVVMGGFVSAAADIIMAYAMTTRLNEHQTFASINLDTTFHRPVFTGKVEIEAAIKKLGKSIAYVQAVLTQNEKRVADAVSSIIIMQKETNIKT</sequence>
<dbReference type="EMBL" id="JAAIWN010000020">
    <property type="protein sequence ID" value="NEY81767.1"/>
    <property type="molecule type" value="Genomic_DNA"/>
</dbReference>
<dbReference type="Proteomes" id="UP000570010">
    <property type="component" value="Unassembled WGS sequence"/>
</dbReference>
<dbReference type="RefSeq" id="WP_163242155.1">
    <property type="nucleotide sequence ID" value="NZ_CP082780.1"/>
</dbReference>
<gene>
    <name evidence="5" type="ORF">G4D64_09695</name>
    <name evidence="4" type="ORF">H1Z61_10300</name>
</gene>
<evidence type="ECO:0000313" key="6">
    <source>
        <dbReference type="Proteomes" id="UP000472971"/>
    </source>
</evidence>
<dbReference type="CDD" id="cd03443">
    <property type="entry name" value="PaaI_thioesterase"/>
    <property type="match status" value="1"/>
</dbReference>
<organism evidence="5 6">
    <name type="scientific">Bacillus aquiflavi</name>
    <dbReference type="NCBI Taxonomy" id="2672567"/>
    <lineage>
        <taxon>Bacteria</taxon>
        <taxon>Bacillati</taxon>
        <taxon>Bacillota</taxon>
        <taxon>Bacilli</taxon>
        <taxon>Bacillales</taxon>
        <taxon>Bacillaceae</taxon>
        <taxon>Bacillus</taxon>
    </lineage>
</organism>
<dbReference type="InterPro" id="IPR029069">
    <property type="entry name" value="HotDog_dom_sf"/>
</dbReference>
<evidence type="ECO:0000313" key="4">
    <source>
        <dbReference type="EMBL" id="MBA4537511.1"/>
    </source>
</evidence>
<dbReference type="InterPro" id="IPR003736">
    <property type="entry name" value="PAAI_dom"/>
</dbReference>
<keyword evidence="2" id="KW-0378">Hydrolase</keyword>
<feature type="domain" description="Thioesterase" evidence="3">
    <location>
        <begin position="50"/>
        <end position="124"/>
    </location>
</feature>
<dbReference type="SUPFAM" id="SSF54637">
    <property type="entry name" value="Thioesterase/thiol ester dehydrase-isomerase"/>
    <property type="match status" value="1"/>
</dbReference>
<reference evidence="4 7" key="2">
    <citation type="submission" date="2020-07" db="EMBL/GenBank/DDBJ databases">
        <authorList>
            <person name="Feng H."/>
        </authorList>
    </citation>
    <scope>NUCLEOTIDE SEQUENCE [LARGE SCALE GENOMIC DNA]</scope>
    <source>
        <strain evidence="7">s-12</strain>
        <strain evidence="4">S-12</strain>
    </source>
</reference>
<keyword evidence="6" id="KW-1185">Reference proteome</keyword>
<evidence type="ECO:0000256" key="1">
    <source>
        <dbReference type="ARBA" id="ARBA00008324"/>
    </source>
</evidence>
<name>A0A6B3VZS9_9BACI</name>
<comment type="caution">
    <text evidence="5">The sequence shown here is derived from an EMBL/GenBank/DDBJ whole genome shotgun (WGS) entry which is preliminary data.</text>
</comment>
<dbReference type="PANTHER" id="PTHR21660">
    <property type="entry name" value="THIOESTERASE SUPERFAMILY MEMBER-RELATED"/>
    <property type="match status" value="1"/>
</dbReference>
<evidence type="ECO:0000313" key="5">
    <source>
        <dbReference type="EMBL" id="NEY81767.1"/>
    </source>
</evidence>
<dbReference type="NCBIfam" id="TIGR00369">
    <property type="entry name" value="unchar_dom_1"/>
    <property type="match status" value="1"/>
</dbReference>
<protein>
    <submittedName>
        <fullName evidence="5">PaaI family thioesterase</fullName>
    </submittedName>
</protein>
<evidence type="ECO:0000256" key="2">
    <source>
        <dbReference type="ARBA" id="ARBA00022801"/>
    </source>
</evidence>
<proteinExistence type="inferred from homology"/>
<comment type="similarity">
    <text evidence="1">Belongs to the thioesterase PaaI family.</text>
</comment>
<dbReference type="Pfam" id="PF03061">
    <property type="entry name" value="4HBT"/>
    <property type="match status" value="1"/>
</dbReference>
<dbReference type="Proteomes" id="UP000472971">
    <property type="component" value="Unassembled WGS sequence"/>
</dbReference>